<dbReference type="CDD" id="cd23525">
    <property type="entry name" value="Abraxas_2_insects"/>
    <property type="match status" value="1"/>
</dbReference>
<dbReference type="PROSITE" id="PS50249">
    <property type="entry name" value="MPN"/>
    <property type="match status" value="1"/>
</dbReference>
<dbReference type="EMBL" id="CAXAJV020001288">
    <property type="protein sequence ID" value="CAL7937644.1"/>
    <property type="molecule type" value="Genomic_DNA"/>
</dbReference>
<dbReference type="PANTHER" id="PTHR31728:SF5">
    <property type="entry name" value="OS07G0540200 PROTEIN"/>
    <property type="match status" value="1"/>
</dbReference>
<reference evidence="6 7" key="1">
    <citation type="submission" date="2024-08" db="EMBL/GenBank/DDBJ databases">
        <authorList>
            <person name="Will J Nash"/>
            <person name="Angela Man"/>
            <person name="Seanna McTaggart"/>
            <person name="Kendall Baker"/>
            <person name="Tom Barker"/>
            <person name="Leah Catchpole"/>
            <person name="Alex Durrant"/>
            <person name="Karim Gharbi"/>
            <person name="Naomi Irish"/>
            <person name="Gemy Kaithakottil"/>
            <person name="Debby Ku"/>
            <person name="Aaliyah Providence"/>
            <person name="Felix Shaw"/>
            <person name="David Swarbreck"/>
            <person name="Chris Watkins"/>
            <person name="Ann M. McCartney"/>
            <person name="Giulio Formenti"/>
            <person name="Alice Mouton"/>
            <person name="Noel Vella"/>
            <person name="Bjorn M von Reumont"/>
            <person name="Adriana Vella"/>
            <person name="Wilfried Haerty"/>
        </authorList>
    </citation>
    <scope>NUCLEOTIDE SEQUENCE [LARGE SCALE GENOMIC DNA]</scope>
</reference>
<dbReference type="Proteomes" id="UP001642520">
    <property type="component" value="Unassembled WGS sequence"/>
</dbReference>
<dbReference type="PANTHER" id="PTHR31728">
    <property type="entry name" value="ABRAXAS FAMILY MEMBER"/>
    <property type="match status" value="1"/>
</dbReference>
<keyword evidence="2" id="KW-0175">Coiled coil</keyword>
<protein>
    <recommendedName>
        <fullName evidence="5">MPN domain-containing protein</fullName>
    </recommendedName>
</protein>
<feature type="compositionally biased region" description="Polar residues" evidence="4">
    <location>
        <begin position="469"/>
        <end position="492"/>
    </location>
</feature>
<dbReference type="InterPro" id="IPR055064">
    <property type="entry name" value="BRISC_FAM175B_helical"/>
</dbReference>
<comment type="caution">
    <text evidence="6">The sequence shown here is derived from an EMBL/GenBank/DDBJ whole genome shotgun (WGS) entry which is preliminary data.</text>
</comment>
<keyword evidence="3" id="KW-0539">Nucleus</keyword>
<gene>
    <name evidence="6" type="ORF">XYLVIOL_LOCUS2836</name>
</gene>
<name>A0ABP1N9H5_XYLVO</name>
<proteinExistence type="predicted"/>
<evidence type="ECO:0000256" key="1">
    <source>
        <dbReference type="ARBA" id="ARBA00004123"/>
    </source>
</evidence>
<evidence type="ECO:0000313" key="6">
    <source>
        <dbReference type="EMBL" id="CAL7937644.1"/>
    </source>
</evidence>
<comment type="subcellular location">
    <subcellularLocation>
        <location evidence="1">Nucleus</location>
    </subcellularLocation>
</comment>
<dbReference type="InterPro" id="IPR037518">
    <property type="entry name" value="MPN"/>
</dbReference>
<accession>A0ABP1N9H5</accession>
<sequence>MRQKLASVTTEKVQAKLRSGLQLIINMADNDFLITISGPALSLLFYESVRSCGDQMGFLLGETLEFVVKTYTDVNHVETVKTYNNIEAVVTCPLPDFLQNPIGRINKEKLKDFLRDKSKQVIGWFHFRRDVSLIPTFRDKMLHKEFASYFSNDNGSKEEFFVTCLLSTSTSSEGGTHKFKNVFLRHRRGIFEPVRLTISNLGGNSFIHEGSDYKPTPSKKSSDVPDAFTELIKSLNLDLTRTSGFESATTIQKAAEQHLSQLIPELCKSDLEVADLERQVKEFKLKKKAKVNGNSNVLDQNYDLEKDDANEERQKSEAMFPPRIESPDCSYEEHRMFIKDHSTTPSQTITSNKAKNMITYIEKNINQAKLRRMNADMMNSLSQEPPPANSASEMKVDITEPVLNKNRRYSNMDSEIVKESICKGETNVIGVGRGRGKLMQEAHTGLKKTRRSSGPIATRSSSERISHVQVPQQESSEANNVQNIPLQSSYNQIMKKKVDNTRKSDASDNH</sequence>
<evidence type="ECO:0000313" key="7">
    <source>
        <dbReference type="Proteomes" id="UP001642520"/>
    </source>
</evidence>
<evidence type="ECO:0000256" key="4">
    <source>
        <dbReference type="SAM" id="MobiDB-lite"/>
    </source>
</evidence>
<organism evidence="6 7">
    <name type="scientific">Xylocopa violacea</name>
    <name type="common">Violet carpenter bee</name>
    <name type="synonym">Apis violacea</name>
    <dbReference type="NCBI Taxonomy" id="135666"/>
    <lineage>
        <taxon>Eukaryota</taxon>
        <taxon>Metazoa</taxon>
        <taxon>Ecdysozoa</taxon>
        <taxon>Arthropoda</taxon>
        <taxon>Hexapoda</taxon>
        <taxon>Insecta</taxon>
        <taxon>Pterygota</taxon>
        <taxon>Neoptera</taxon>
        <taxon>Endopterygota</taxon>
        <taxon>Hymenoptera</taxon>
        <taxon>Apocrita</taxon>
        <taxon>Aculeata</taxon>
        <taxon>Apoidea</taxon>
        <taxon>Anthophila</taxon>
        <taxon>Apidae</taxon>
        <taxon>Xylocopa</taxon>
        <taxon>Xylocopa</taxon>
    </lineage>
</organism>
<dbReference type="InterPro" id="IPR023238">
    <property type="entry name" value="FAM175"/>
</dbReference>
<keyword evidence="7" id="KW-1185">Reference proteome</keyword>
<dbReference type="Pfam" id="PF21125">
    <property type="entry name" value="MPN_2A_DUB_like"/>
    <property type="match status" value="1"/>
</dbReference>
<evidence type="ECO:0000259" key="5">
    <source>
        <dbReference type="PROSITE" id="PS50249"/>
    </source>
</evidence>
<dbReference type="Pfam" id="PF22299">
    <property type="entry name" value="BRISC_FAM175B_helical"/>
    <property type="match status" value="1"/>
</dbReference>
<feature type="domain" description="MPN" evidence="5">
    <location>
        <begin position="33"/>
        <end position="185"/>
    </location>
</feature>
<dbReference type="PRINTS" id="PR02051">
    <property type="entry name" value="PROTEINF175"/>
</dbReference>
<feature type="region of interest" description="Disordered" evidence="4">
    <location>
        <begin position="443"/>
        <end position="510"/>
    </location>
</feature>
<feature type="compositionally biased region" description="Basic and acidic residues" evidence="4">
    <location>
        <begin position="496"/>
        <end position="510"/>
    </location>
</feature>
<evidence type="ECO:0000256" key="2">
    <source>
        <dbReference type="ARBA" id="ARBA00023054"/>
    </source>
</evidence>
<feature type="region of interest" description="Disordered" evidence="4">
    <location>
        <begin position="298"/>
        <end position="324"/>
    </location>
</feature>
<evidence type="ECO:0000256" key="3">
    <source>
        <dbReference type="ARBA" id="ARBA00023242"/>
    </source>
</evidence>